<dbReference type="PANTHER" id="PTHR41523:SF8">
    <property type="entry name" value="ETHYLENE RESPONSE SENSOR PROTEIN"/>
    <property type="match status" value="1"/>
</dbReference>
<keyword evidence="8" id="KW-0472">Membrane</keyword>
<comment type="caution">
    <text evidence="10">The sequence shown here is derived from an EMBL/GenBank/DDBJ whole genome shotgun (WGS) entry which is preliminary data.</text>
</comment>
<evidence type="ECO:0000313" key="10">
    <source>
        <dbReference type="EMBL" id="EPG72432.1"/>
    </source>
</evidence>
<dbReference type="GO" id="GO:0004673">
    <property type="term" value="F:protein histidine kinase activity"/>
    <property type="evidence" value="ECO:0007669"/>
    <property type="project" value="UniProtKB-EC"/>
</dbReference>
<dbReference type="AlphaFoldDB" id="S3VWD1"/>
<proteinExistence type="predicted"/>
<evidence type="ECO:0000313" key="11">
    <source>
        <dbReference type="Proteomes" id="UP000014540"/>
    </source>
</evidence>
<protein>
    <recommendedName>
        <fullName evidence="2">histidine kinase</fullName>
        <ecNumber evidence="2">2.7.13.3</ecNumber>
    </recommendedName>
</protein>
<feature type="transmembrane region" description="Helical" evidence="8">
    <location>
        <begin position="157"/>
        <end position="173"/>
    </location>
</feature>
<evidence type="ECO:0000256" key="8">
    <source>
        <dbReference type="SAM" id="Phobius"/>
    </source>
</evidence>
<keyword evidence="11" id="KW-1185">Reference proteome</keyword>
<evidence type="ECO:0000256" key="7">
    <source>
        <dbReference type="ARBA" id="ARBA00022840"/>
    </source>
</evidence>
<feature type="domain" description="Signal transduction histidine kinase subgroup 2 dimerisation and phosphoacceptor" evidence="9">
    <location>
        <begin position="219"/>
        <end position="292"/>
    </location>
</feature>
<dbReference type="STRING" id="1193011.LEP1GSC058_0263"/>
<gene>
    <name evidence="10" type="ORF">LEP1GSC058_0263</name>
</gene>
<dbReference type="Pfam" id="PF07568">
    <property type="entry name" value="HisKA_2"/>
    <property type="match status" value="1"/>
</dbReference>
<evidence type="ECO:0000256" key="3">
    <source>
        <dbReference type="ARBA" id="ARBA00022553"/>
    </source>
</evidence>
<feature type="transmembrane region" description="Helical" evidence="8">
    <location>
        <begin position="20"/>
        <end position="41"/>
    </location>
</feature>
<dbReference type="InterPro" id="IPR036890">
    <property type="entry name" value="HATPase_C_sf"/>
</dbReference>
<feature type="transmembrane region" description="Helical" evidence="8">
    <location>
        <begin position="111"/>
        <end position="129"/>
    </location>
</feature>
<evidence type="ECO:0000256" key="2">
    <source>
        <dbReference type="ARBA" id="ARBA00012438"/>
    </source>
</evidence>
<evidence type="ECO:0000256" key="1">
    <source>
        <dbReference type="ARBA" id="ARBA00000085"/>
    </source>
</evidence>
<keyword evidence="8" id="KW-0812">Transmembrane</keyword>
<keyword evidence="3" id="KW-0597">Phosphoprotein</keyword>
<dbReference type="GO" id="GO:0005524">
    <property type="term" value="F:ATP binding"/>
    <property type="evidence" value="ECO:0007669"/>
    <property type="project" value="UniProtKB-KW"/>
</dbReference>
<accession>S3VWD1</accession>
<feature type="transmembrane region" description="Helical" evidence="8">
    <location>
        <begin position="87"/>
        <end position="104"/>
    </location>
</feature>
<feature type="transmembrane region" description="Helical" evidence="8">
    <location>
        <begin position="62"/>
        <end position="81"/>
    </location>
</feature>
<name>S3VWD1_9LEPT</name>
<dbReference type="PANTHER" id="PTHR41523">
    <property type="entry name" value="TWO-COMPONENT SYSTEM SENSOR PROTEIN"/>
    <property type="match status" value="1"/>
</dbReference>
<sequence length="411" mass="47085">MRFFVGSPASYKYIYKLVPFILKYLSFICAPVPEYVYCMLFQKIAIIYEDKDYLTKRKAVHILLFNLFTLVLSIFASILYISKGVRPGYLIIILSSIASMVLIFRKKFDSAVYVNLIAGLFSVTAGWFFGAKDGNFIFSISTLIIVFLYLSNIRNTILVSIYCFGLLVFRGWSPGNTDKVGLISFSDTLVMYSIFALISIMTVRVIKVYSDEKDILIKEIHHRVRNNLQILSGLIEVQKAELDLEVMHHFTEIQNRIFAISKVHNYVYKSGSYLKVDCKVVFQEIIANLISVFSFSGLPPRVEEKIQNVNLSVEDAIPLALILNEILLNFLQPHKDSIHSATVVVELGQMDRSYRLRIYDSSVRDPETWEVHNRIGHTLIQLFVRQLKGSLKTDISEEGTSVQLDFFRNVS</sequence>
<keyword evidence="6 10" id="KW-0418">Kinase</keyword>
<dbReference type="InterPro" id="IPR011495">
    <property type="entry name" value="Sig_transdc_His_kin_sub2_dim/P"/>
</dbReference>
<dbReference type="EC" id="2.7.13.3" evidence="2"/>
<keyword evidence="8" id="KW-1133">Transmembrane helix</keyword>
<feature type="transmembrane region" description="Helical" evidence="8">
    <location>
        <begin position="189"/>
        <end position="206"/>
    </location>
</feature>
<evidence type="ECO:0000256" key="4">
    <source>
        <dbReference type="ARBA" id="ARBA00022679"/>
    </source>
</evidence>
<dbReference type="Gene3D" id="3.30.450.20">
    <property type="entry name" value="PAS domain"/>
    <property type="match status" value="1"/>
</dbReference>
<keyword evidence="7" id="KW-0067">ATP-binding</keyword>
<comment type="catalytic activity">
    <reaction evidence="1">
        <text>ATP + protein L-histidine = ADP + protein N-phospho-L-histidine.</text>
        <dbReference type="EC" id="2.7.13.3"/>
    </reaction>
</comment>
<dbReference type="Gene3D" id="3.30.565.10">
    <property type="entry name" value="Histidine kinase-like ATPase, C-terminal domain"/>
    <property type="match status" value="1"/>
</dbReference>
<keyword evidence="4" id="KW-0808">Transferase</keyword>
<evidence type="ECO:0000259" key="9">
    <source>
        <dbReference type="Pfam" id="PF07568"/>
    </source>
</evidence>
<evidence type="ECO:0000256" key="6">
    <source>
        <dbReference type="ARBA" id="ARBA00022777"/>
    </source>
</evidence>
<feature type="transmembrane region" description="Helical" evidence="8">
    <location>
        <begin position="135"/>
        <end position="150"/>
    </location>
</feature>
<reference evidence="10" key="1">
    <citation type="submission" date="2013-04" db="EMBL/GenBank/DDBJ databases">
        <authorList>
            <person name="Harkins D.M."/>
            <person name="Durkin A.S."/>
            <person name="Selengut J.D."/>
            <person name="Sanka R."/>
            <person name="DePew J."/>
            <person name="Purushe J."/>
            <person name="Ahmed A."/>
            <person name="van der Linden H."/>
            <person name="Goris M.G.A."/>
            <person name="Hartskeerl R.A."/>
            <person name="Vinetz J.M."/>
            <person name="Sutton G.G."/>
            <person name="Nelson W.C."/>
            <person name="Fouts D.E."/>
        </authorList>
    </citation>
    <scope>NUCLEOTIDE SEQUENCE [LARGE SCALE GENOMIC DNA]</scope>
    <source>
        <strain evidence="10">BUT 6</strain>
    </source>
</reference>
<organism evidence="10 11">
    <name type="scientific">Leptospira fainei serovar Hurstbridge str. BUT 6</name>
    <dbReference type="NCBI Taxonomy" id="1193011"/>
    <lineage>
        <taxon>Bacteria</taxon>
        <taxon>Pseudomonadati</taxon>
        <taxon>Spirochaetota</taxon>
        <taxon>Spirochaetia</taxon>
        <taxon>Leptospirales</taxon>
        <taxon>Leptospiraceae</taxon>
        <taxon>Leptospira</taxon>
    </lineage>
</organism>
<dbReference type="Proteomes" id="UP000014540">
    <property type="component" value="Unassembled WGS sequence"/>
</dbReference>
<keyword evidence="5" id="KW-0547">Nucleotide-binding</keyword>
<dbReference type="EMBL" id="AKWZ02000012">
    <property type="protein sequence ID" value="EPG72432.1"/>
    <property type="molecule type" value="Genomic_DNA"/>
</dbReference>
<evidence type="ECO:0000256" key="5">
    <source>
        <dbReference type="ARBA" id="ARBA00022741"/>
    </source>
</evidence>